<dbReference type="EMBL" id="CP159362">
    <property type="protein sequence ID" value="XCN69565.1"/>
    <property type="molecule type" value="Genomic_DNA"/>
</dbReference>
<organism evidence="2">
    <name type="scientific">Pseudomonas syringae CC1417</name>
    <dbReference type="NCBI Taxonomy" id="1357272"/>
    <lineage>
        <taxon>Bacteria</taxon>
        <taxon>Pseudomonadati</taxon>
        <taxon>Pseudomonadota</taxon>
        <taxon>Gammaproteobacteria</taxon>
        <taxon>Pseudomonadales</taxon>
        <taxon>Pseudomonadaceae</taxon>
        <taxon>Pseudomonas</taxon>
        <taxon>Pseudomonas syringae</taxon>
    </lineage>
</organism>
<gene>
    <name evidence="2" type="ORF">N011_09890</name>
</gene>
<evidence type="ECO:0000256" key="1">
    <source>
        <dbReference type="SAM" id="MobiDB-lite"/>
    </source>
</evidence>
<dbReference type="RefSeq" id="WP_152534903.1">
    <property type="nucleotide sequence ID" value="NZ_CP159362.1"/>
</dbReference>
<name>A0AAU8LLT7_PSESX</name>
<feature type="compositionally biased region" description="Basic and acidic residues" evidence="1">
    <location>
        <begin position="11"/>
        <end position="22"/>
    </location>
</feature>
<reference evidence="2" key="2">
    <citation type="submission" date="2024-07" db="EMBL/GenBank/DDBJ databases">
        <title>A complete genome sequence for Pseudomonas syringae CC1417.</title>
        <authorList>
            <person name="Baltrus D.A."/>
        </authorList>
    </citation>
    <scope>NUCLEOTIDE SEQUENCE</scope>
    <source>
        <strain evidence="2">CC1417</strain>
    </source>
</reference>
<evidence type="ECO:0000313" key="2">
    <source>
        <dbReference type="EMBL" id="XCN69565.1"/>
    </source>
</evidence>
<proteinExistence type="predicted"/>
<reference evidence="2" key="1">
    <citation type="journal article" date="2014" name="Genome Announc.">
        <title>Draft Genome Sequences of a Phylogenetically Diverse Suite of Pseudomonas syringae Strains from Multiple Source Populations.</title>
        <authorList>
            <person name="Baltrus D.A."/>
            <person name="Yourstone S."/>
            <person name="Lind A."/>
            <person name="Guilbaud C."/>
            <person name="Sands D.C."/>
            <person name="Jones C.D."/>
            <person name="Morris C.E."/>
            <person name="Dangl J.L."/>
        </authorList>
    </citation>
    <scope>NUCLEOTIDE SEQUENCE</scope>
    <source>
        <strain evidence="2">CC1417</strain>
    </source>
</reference>
<dbReference type="AlphaFoldDB" id="A0AAU8LLT7"/>
<protein>
    <submittedName>
        <fullName evidence="2">Uncharacterized protein</fullName>
    </submittedName>
</protein>
<accession>A0AAU8LLT7</accession>
<feature type="region of interest" description="Disordered" evidence="1">
    <location>
        <begin position="1"/>
        <end position="22"/>
    </location>
</feature>
<sequence length="82" mass="9110">MPQAGGWAWGDRSDPAAFHDDNPATAASTQAALLMGPQQLHPAQVFILRVINGITFQMIEEAVCADLELWRSQTFQQKQWVT</sequence>